<proteinExistence type="predicted"/>
<name>A0A481YRG7_9VIRU</name>
<dbReference type="Pfam" id="PF01755">
    <property type="entry name" value="Glyco_transf_25"/>
    <property type="match status" value="1"/>
</dbReference>
<dbReference type="GO" id="GO:0016740">
    <property type="term" value="F:transferase activity"/>
    <property type="evidence" value="ECO:0007669"/>
    <property type="project" value="UniProtKB-KW"/>
</dbReference>
<organism evidence="2">
    <name type="scientific">Iridovirus LCIVAC01</name>
    <dbReference type="NCBI Taxonomy" id="2506607"/>
    <lineage>
        <taxon>Viruses</taxon>
        <taxon>Varidnaviria</taxon>
        <taxon>Bamfordvirae</taxon>
        <taxon>Nucleocytoviricota</taxon>
        <taxon>Megaviricetes</taxon>
        <taxon>Pimascovirales</taxon>
        <taxon>Pimascovirales incertae sedis</taxon>
        <taxon>Iridoviridae</taxon>
    </lineage>
</organism>
<reference evidence="2" key="1">
    <citation type="journal article" date="2019" name="MBio">
        <title>Virus Genomes from Deep Sea Sediments Expand the Ocean Megavirome and Support Independent Origins of Viral Gigantism.</title>
        <authorList>
            <person name="Backstrom D."/>
            <person name="Yutin N."/>
            <person name="Jorgensen S.L."/>
            <person name="Dharamshi J."/>
            <person name="Homa F."/>
            <person name="Zaremba-Niedwiedzka K."/>
            <person name="Spang A."/>
            <person name="Wolf Y.I."/>
            <person name="Koonin E.V."/>
            <person name="Ettema T.J."/>
        </authorList>
    </citation>
    <scope>NUCLEOTIDE SEQUENCE</scope>
</reference>
<sequence>MSLLETLSKSLLDDFTEENCSKLLSYCRAKGFFAIGIILGKYFSEIWKHNINIRDEYAMCYYYLGDREFAFSIYESITKDFPNLSEENLKAFSFNSHFTLVESVKNKYTYYNKDKIREMMARELPAFPRVTFTITTCKRYDLFEKTINSFINCCEDLHMIDSWLCIDDNSSQEDRLKMQKKYPFFRFYFKGKELKGHAQSMNIIWKQVKTPYLFHIEDDWQFFKKRPYISHCLSVLGESETYGQCLINKNYAETGDDFDIIGGEFKRTPSGIGYFIHDHYPNEKMHEFIQKHGIGKNCAYWPHFSFRPSLLKMNALKIVGKFNPQASHFEMEYAHRWVKNGFGSTFLEGINSLHIGRLTSERHDQTKLNAYQLNNEAQFTGKPAVVEEPKVKKRINTWVINLEPKKSNPEPKLAVIEEVEDISDYIQLKTWIVNLERRPDRWEKFEKEIEDRLNFLKCERYYAVDGKLLDKNSIQLQRLFNENDYNWRVGLVGCALSHIKLWIELLKDECEAYLILEDDAEILPNFEHRLCNIAHEADYKDWDVIFLGHHIYEKYVDSSTFNSNNTVRCEKWNRIISLTKSRGGTFGYLVSKRGAQGLLNFINNRGMTNGIDTMMQKAADDLNVYYTSPHLVKSECFTGQNYNNLDTDIQFDHTSLAVDLETRERQEKEYYTERGYTINISKFPSLDDTSVLFRHFISSSECSKYLRNNTEIGYYEYFIGDKILVVVPAQIAVEVAEDRYCFSRLKKYDKESKTESWSVSSIK</sequence>
<dbReference type="InterPro" id="IPR029044">
    <property type="entry name" value="Nucleotide-diphossugar_trans"/>
</dbReference>
<feature type="domain" description="Glycosyl transferase family 25" evidence="1">
    <location>
        <begin position="429"/>
        <end position="606"/>
    </location>
</feature>
<dbReference type="CDD" id="cd06532">
    <property type="entry name" value="Glyco_transf_25"/>
    <property type="match status" value="1"/>
</dbReference>
<evidence type="ECO:0000259" key="1">
    <source>
        <dbReference type="Pfam" id="PF01755"/>
    </source>
</evidence>
<dbReference type="InterPro" id="IPR002654">
    <property type="entry name" value="Glyco_trans_25"/>
</dbReference>
<dbReference type="SUPFAM" id="SSF53448">
    <property type="entry name" value="Nucleotide-diphospho-sugar transferases"/>
    <property type="match status" value="1"/>
</dbReference>
<evidence type="ECO:0000313" key="2">
    <source>
        <dbReference type="EMBL" id="QBK85315.1"/>
    </source>
</evidence>
<keyword evidence="2" id="KW-0808">Transferase</keyword>
<dbReference type="EMBL" id="MK500315">
    <property type="protein sequence ID" value="QBK85315.1"/>
    <property type="molecule type" value="Genomic_DNA"/>
</dbReference>
<gene>
    <name evidence="2" type="ORF">LCIVAC01_01240</name>
</gene>
<protein>
    <submittedName>
        <fullName evidence="2">Glycosyltransferase family 25 LPS biosynthesis protein</fullName>
    </submittedName>
</protein>
<dbReference type="Gene3D" id="3.90.550.10">
    <property type="entry name" value="Spore Coat Polysaccharide Biosynthesis Protein SpsA, Chain A"/>
    <property type="match status" value="1"/>
</dbReference>
<accession>A0A481YRG7</accession>